<evidence type="ECO:0000313" key="3">
    <source>
        <dbReference type="EMBL" id="MQS03575.1"/>
    </source>
</evidence>
<proteinExistence type="predicted"/>
<evidence type="ECO:0000256" key="1">
    <source>
        <dbReference type="SAM" id="MobiDB-lite"/>
    </source>
</evidence>
<reference evidence="5" key="2">
    <citation type="submission" date="2020-05" db="EMBL/GenBank/DDBJ databases">
        <title>Classification of alakaliphilic streptomycetes isolated from an alkaline soil next to Lonar Crater, India and a proposal for the recognition of Streptomyces alkaliterrae sp. nov.</title>
        <authorList>
            <person name="Golinska P."/>
        </authorList>
    </citation>
    <scope>NUCLEOTIDE SEQUENCE [LARGE SCALE GENOMIC DNA]</scope>
    <source>
        <strain evidence="5">OF8</strain>
    </source>
</reference>
<dbReference type="EMBL" id="VJYK02000182">
    <property type="protein sequence ID" value="MQS03575.1"/>
    <property type="molecule type" value="Genomic_DNA"/>
</dbReference>
<protein>
    <submittedName>
        <fullName evidence="3">Uncharacterized protein</fullName>
    </submittedName>
</protein>
<gene>
    <name evidence="3" type="ORF">FNX44_017195</name>
    <name evidence="2" type="ORF">H3147_21920</name>
</gene>
<name>A0A5P0YTF1_9ACTN</name>
<dbReference type="OrthoDB" id="3543532at2"/>
<dbReference type="EMBL" id="JABJXA010000174">
    <property type="protein sequence ID" value="MBB1261445.1"/>
    <property type="molecule type" value="Genomic_DNA"/>
</dbReference>
<reference evidence="3 4" key="1">
    <citation type="submission" date="2019-10" db="EMBL/GenBank/DDBJ databases">
        <title>Streptomyces sp. nov., a novel actinobacterium isolated from alkaline environment.</title>
        <authorList>
            <person name="Golinska P."/>
        </authorList>
    </citation>
    <scope>NUCLEOTIDE SEQUENCE [LARGE SCALE GENOMIC DNA]</scope>
    <source>
        <strain evidence="3 4">OF1</strain>
    </source>
</reference>
<keyword evidence="4" id="KW-1185">Reference proteome</keyword>
<evidence type="ECO:0000313" key="2">
    <source>
        <dbReference type="EMBL" id="MBB1261445.1"/>
    </source>
</evidence>
<comment type="caution">
    <text evidence="3">The sequence shown here is derived from an EMBL/GenBank/DDBJ whole genome shotgun (WGS) entry which is preliminary data.</text>
</comment>
<reference evidence="2" key="3">
    <citation type="journal article" name="Syst. Appl. Microbiol.">
        <title>Streptomyces alkaliterrae sp. nov., isolated from an alkaline soil, and emended descriptions of Streptomyces alkaliphilus, Streptomyces calidiresistens and Streptomyces durbertensis.</title>
        <authorList>
            <person name="Swiecimska M."/>
            <person name="Golinska P."/>
            <person name="Nouioui I."/>
            <person name="Wypij M."/>
            <person name="Rai M."/>
            <person name="Sangal V."/>
            <person name="Goodfellow M."/>
        </authorList>
    </citation>
    <scope>NUCLEOTIDE SEQUENCE</scope>
    <source>
        <strain evidence="2">OF8</strain>
    </source>
</reference>
<evidence type="ECO:0000313" key="4">
    <source>
        <dbReference type="Proteomes" id="UP000320857"/>
    </source>
</evidence>
<dbReference type="Proteomes" id="UP000320857">
    <property type="component" value="Unassembled WGS sequence"/>
</dbReference>
<sequence>MSAAEDWKAAAQTFAKAEKSHDVRVRRALNNGEFEGQTVAGARIAAQANSDQLSAAESEAKALGVILSDGAARLKALVKLLDETEEQIRRDDLHISADGKVWSTESTEGSASRRTANAAEYRQSQVDNGEIESQAALSARVAKWQRRIDDVLQRFHNADIEICLALERAQKVSSNEEPDKFNAKASANVETAKLERGEELIMKLAGGTALDTAEREELKAITNDAARQNRLSRELLERVGPNAFLKLATYIDIGRKRIGHNNADYADIEKNIARMLAKASREDPFGGKWREDFRRYGMKEYSWHDEKGWKSYDVKGYQVLATIMSKAKGYDGDFLKDLTDDMLSMEKGREKSPWLLHIKLGDESNVAHDPLDAMLGIMSKHPSVATSYLTEEKLAALNDRDWNVTKVPADTVVRTNAWKEIEASDSRSGFGAALIAASTGRDPDSSQFPSGWPKHARENVRAFERIVDYYSDFARSENRDVPPQLRPFLARAMADYPHDVRELVLNPNDKAFTTEQNGLRSPLTKNVSYLMKDAVKDPEAFLSLHASQLALTSSELENFSAKDYRQPSVPLLGTARDAGQMLGIIDGMRGEAINQKTQDAEAYNDLIRLRTYHGVGALLTIIPHAGDSFQRILDYGLNGLVGGLNDEIASQGKKERAEHFSAGRRALHDLIAEKAAAVGVAEKETRNSSNVAREIDARARSGYRDGLGEYKFLPMK</sequence>
<organism evidence="3 4">
    <name type="scientific">Streptomyces alkaliterrae</name>
    <dbReference type="NCBI Taxonomy" id="2213162"/>
    <lineage>
        <taxon>Bacteria</taxon>
        <taxon>Bacillati</taxon>
        <taxon>Actinomycetota</taxon>
        <taxon>Actinomycetes</taxon>
        <taxon>Kitasatosporales</taxon>
        <taxon>Streptomycetaceae</taxon>
        <taxon>Streptomyces</taxon>
    </lineage>
</organism>
<dbReference type="RefSeq" id="WP_143649147.1">
    <property type="nucleotide sequence ID" value="NZ_JABJXA010000174.1"/>
</dbReference>
<evidence type="ECO:0000313" key="5">
    <source>
        <dbReference type="Proteomes" id="UP000517765"/>
    </source>
</evidence>
<dbReference type="AlphaFoldDB" id="A0A5P0YTF1"/>
<feature type="region of interest" description="Disordered" evidence="1">
    <location>
        <begin position="102"/>
        <end position="121"/>
    </location>
</feature>
<accession>A0A5P0YTF1</accession>
<feature type="compositionally biased region" description="Polar residues" evidence="1">
    <location>
        <begin position="103"/>
        <end position="115"/>
    </location>
</feature>
<dbReference type="Proteomes" id="UP000517765">
    <property type="component" value="Unassembled WGS sequence"/>
</dbReference>